<feature type="compositionally biased region" description="Basic residues" evidence="2">
    <location>
        <begin position="68"/>
        <end position="77"/>
    </location>
</feature>
<dbReference type="GO" id="GO:0008168">
    <property type="term" value="F:methyltransferase activity"/>
    <property type="evidence" value="ECO:0007669"/>
    <property type="project" value="UniProtKB-KW"/>
</dbReference>
<feature type="region of interest" description="Disordered" evidence="2">
    <location>
        <begin position="61"/>
        <end position="87"/>
    </location>
</feature>
<keyword evidence="4 5" id="KW-0489">Methyltransferase</keyword>
<dbReference type="KEGG" id="cam:101503737"/>
<proteinExistence type="inferred from homology"/>
<sequence length="435" mass="50075">MDESQKLPLFHESGIYHFNDSNAVFIDPVRVLNRSYNRFTVSPSTYYPRFFQTLTPNPVPITVSSSPTKRKRKKPKRTPKEPPPLNDRELIALQRHQELRPLLLKAHECLLKSNELLDAIRTLRSGSDSYCLKEECEGGEQCFVELGWQSPDLVVTLNVRLCDTDNDSHDRTQNNLEDFSDSPSVQCCEQRILPAFNNLVVNDTEDDAVAEIMNNRYIMPQESCFYMSDLGQIRNLIPAHTDCGFNLIMVDPPWENASAYQKSRYPTLPNRYFLSLPIKQLTHTEGALVALWVTNREKLRSFVEKELFAAWGVSYAASFHWLKVKANGSWISDLDLFHHRPYESLILGYSPGKVKNSDDHSKFKPVKEDRVIMSIPGDYSRKPPIADLLQEYVPGVKPPRCIELFAREIMAGWVAWGNEPLHFQDSRYFVKKMDS</sequence>
<dbReference type="Proteomes" id="UP000087171">
    <property type="component" value="Chromosome Ca4"/>
</dbReference>
<dbReference type="AlphaFoldDB" id="A0A1S2Y4B0"/>
<dbReference type="PaxDb" id="3827-XP_004499129.1"/>
<evidence type="ECO:0000313" key="4">
    <source>
        <dbReference type="RefSeq" id="XP_004499129.1"/>
    </source>
</evidence>
<keyword evidence="4 5" id="KW-0808">Transferase</keyword>
<dbReference type="PANTHER" id="PTHR12829:SF4">
    <property type="entry name" value="N(6)-ADENINE-SPECIFIC METHYLTRANSFERASE METTL4"/>
    <property type="match status" value="1"/>
</dbReference>
<name>A0A1S2Y4B0_CICAR</name>
<organism evidence="5">
    <name type="scientific">Cicer arietinum</name>
    <name type="common">Chickpea</name>
    <name type="synonym">Garbanzo</name>
    <dbReference type="NCBI Taxonomy" id="3827"/>
    <lineage>
        <taxon>Eukaryota</taxon>
        <taxon>Viridiplantae</taxon>
        <taxon>Streptophyta</taxon>
        <taxon>Embryophyta</taxon>
        <taxon>Tracheophyta</taxon>
        <taxon>Spermatophyta</taxon>
        <taxon>Magnoliopsida</taxon>
        <taxon>eudicotyledons</taxon>
        <taxon>Gunneridae</taxon>
        <taxon>Pentapetalae</taxon>
        <taxon>rosids</taxon>
        <taxon>fabids</taxon>
        <taxon>Fabales</taxon>
        <taxon>Fabaceae</taxon>
        <taxon>Papilionoideae</taxon>
        <taxon>50 kb inversion clade</taxon>
        <taxon>NPAAA clade</taxon>
        <taxon>Hologalegina</taxon>
        <taxon>IRL clade</taxon>
        <taxon>Cicereae</taxon>
        <taxon>Cicer</taxon>
    </lineage>
</organism>
<dbReference type="RefSeq" id="XP_004499129.1">
    <property type="nucleotide sequence ID" value="XM_004499072.3"/>
</dbReference>
<evidence type="ECO:0000313" key="3">
    <source>
        <dbReference type="Proteomes" id="UP000087171"/>
    </source>
</evidence>
<dbReference type="eggNOG" id="KOG2356">
    <property type="taxonomic scope" value="Eukaryota"/>
</dbReference>
<evidence type="ECO:0000256" key="1">
    <source>
        <dbReference type="PROSITE-ProRule" id="PRU00489"/>
    </source>
</evidence>
<dbReference type="OrthoDB" id="61116at2759"/>
<evidence type="ECO:0000313" key="5">
    <source>
        <dbReference type="RefSeq" id="XP_004499130.1"/>
    </source>
</evidence>
<dbReference type="GO" id="GO:0005634">
    <property type="term" value="C:nucleus"/>
    <property type="evidence" value="ECO:0007669"/>
    <property type="project" value="TreeGrafter"/>
</dbReference>
<dbReference type="GO" id="GO:0032259">
    <property type="term" value="P:methylation"/>
    <property type="evidence" value="ECO:0007669"/>
    <property type="project" value="UniProtKB-KW"/>
</dbReference>
<dbReference type="GeneID" id="101503737"/>
<reference evidence="3" key="1">
    <citation type="journal article" date="2013" name="Nat. Biotechnol.">
        <title>Draft genome sequence of chickpea (Cicer arietinum) provides a resource for trait improvement.</title>
        <authorList>
            <person name="Varshney R.K."/>
            <person name="Song C."/>
            <person name="Saxena R.K."/>
            <person name="Azam S."/>
            <person name="Yu S."/>
            <person name="Sharpe A.G."/>
            <person name="Cannon S."/>
            <person name="Baek J."/>
            <person name="Rosen B.D."/>
            <person name="Tar'an B."/>
            <person name="Millan T."/>
            <person name="Zhang X."/>
            <person name="Ramsay L.D."/>
            <person name="Iwata A."/>
            <person name="Wang Y."/>
            <person name="Nelson W."/>
            <person name="Farmer A.D."/>
            <person name="Gaur P.M."/>
            <person name="Soderlund C."/>
            <person name="Penmetsa R.V."/>
            <person name="Xu C."/>
            <person name="Bharti A.K."/>
            <person name="He W."/>
            <person name="Winter P."/>
            <person name="Zhao S."/>
            <person name="Hane J.K."/>
            <person name="Carrasquilla-Garcia N."/>
            <person name="Condie J.A."/>
            <person name="Upadhyaya H.D."/>
            <person name="Luo M.C."/>
            <person name="Thudi M."/>
            <person name="Gowda C.L."/>
            <person name="Singh N.P."/>
            <person name="Lichtenzveig J."/>
            <person name="Gali K.K."/>
            <person name="Rubio J."/>
            <person name="Nadarajan N."/>
            <person name="Dolezel J."/>
            <person name="Bansal K.C."/>
            <person name="Xu X."/>
            <person name="Edwards D."/>
            <person name="Zhang G."/>
            <person name="Kahl G."/>
            <person name="Gil J."/>
            <person name="Singh K.B."/>
            <person name="Datta S.K."/>
            <person name="Jackson S.A."/>
            <person name="Wang J."/>
            <person name="Cook D.R."/>
        </authorList>
    </citation>
    <scope>NUCLEOTIDE SEQUENCE [LARGE SCALE GENOMIC DNA]</scope>
    <source>
        <strain evidence="3">cv. CDC Frontier</strain>
    </source>
</reference>
<dbReference type="PANTHER" id="PTHR12829">
    <property type="entry name" value="N6-ADENOSINE-METHYLTRANSFERASE"/>
    <property type="match status" value="1"/>
</dbReference>
<dbReference type="STRING" id="3827.A0A1S2Y4B0"/>
<comment type="similarity">
    <text evidence="1">Belongs to the MT-A70-like family.</text>
</comment>
<reference evidence="4 5" key="2">
    <citation type="submission" date="2023-09" db="UniProtKB">
        <authorList>
            <consortium name="RefSeq"/>
        </authorList>
    </citation>
    <scope>IDENTIFICATION</scope>
    <source>
        <tissue evidence="4 5">Etiolated seedlings</tissue>
    </source>
</reference>
<protein>
    <submittedName>
        <fullName evidence="4 5">Methyltransferase-like protein 2</fullName>
    </submittedName>
</protein>
<evidence type="ECO:0000256" key="2">
    <source>
        <dbReference type="SAM" id="MobiDB-lite"/>
    </source>
</evidence>
<dbReference type="PROSITE" id="PS51143">
    <property type="entry name" value="MT_A70"/>
    <property type="match status" value="1"/>
</dbReference>
<gene>
    <name evidence="4 5" type="primary">LOC101503737</name>
</gene>
<dbReference type="InterPro" id="IPR007757">
    <property type="entry name" value="MT-A70-like"/>
</dbReference>
<dbReference type="RefSeq" id="XP_004499130.1">
    <property type="nucleotide sequence ID" value="XM_004499073.3"/>
</dbReference>
<accession>A0A1S2Y4B0</accession>
<keyword evidence="3" id="KW-1185">Reference proteome</keyword>
<dbReference type="Pfam" id="PF05063">
    <property type="entry name" value="MT-A70"/>
    <property type="match status" value="1"/>
</dbReference>